<dbReference type="AlphaFoldDB" id="A0A4R4A7V6"/>
<evidence type="ECO:0000256" key="11">
    <source>
        <dbReference type="PROSITE-ProRule" id="PRU10144"/>
    </source>
</evidence>
<dbReference type="InterPro" id="IPR010917">
    <property type="entry name" value="TonB_rcpt_CS"/>
</dbReference>
<keyword evidence="7 12" id="KW-0798">TonB box</keyword>
<keyword evidence="8 10" id="KW-0472">Membrane</keyword>
<evidence type="ECO:0000256" key="5">
    <source>
        <dbReference type="ARBA" id="ARBA00022692"/>
    </source>
</evidence>
<protein>
    <submittedName>
        <fullName evidence="16">Hemoglobin/transferrin/lactoferrin receptor protein</fullName>
    </submittedName>
</protein>
<dbReference type="Gene3D" id="2.170.130.10">
    <property type="entry name" value="TonB-dependent receptor, plug domain"/>
    <property type="match status" value="1"/>
</dbReference>
<dbReference type="EMBL" id="SMDC01000008">
    <property type="protein sequence ID" value="TCW34927.1"/>
    <property type="molecule type" value="Genomic_DNA"/>
</dbReference>
<keyword evidence="3 10" id="KW-0813">Transport</keyword>
<dbReference type="SUPFAM" id="SSF56935">
    <property type="entry name" value="Porins"/>
    <property type="match status" value="1"/>
</dbReference>
<keyword evidence="9 10" id="KW-0998">Cell outer membrane</keyword>
<dbReference type="InterPro" id="IPR039426">
    <property type="entry name" value="TonB-dep_rcpt-like"/>
</dbReference>
<dbReference type="PROSITE" id="PS01156">
    <property type="entry name" value="TONB_DEPENDENT_REC_2"/>
    <property type="match status" value="1"/>
</dbReference>
<feature type="domain" description="TonB-dependent receptor-like beta-barrel" evidence="14">
    <location>
        <begin position="221"/>
        <end position="646"/>
    </location>
</feature>
<feature type="short sequence motif" description="TonB C-terminal box" evidence="11">
    <location>
        <begin position="656"/>
        <end position="673"/>
    </location>
</feature>
<evidence type="ECO:0000259" key="14">
    <source>
        <dbReference type="Pfam" id="PF00593"/>
    </source>
</evidence>
<dbReference type="PROSITE" id="PS52016">
    <property type="entry name" value="TONB_DEPENDENT_REC_3"/>
    <property type="match status" value="1"/>
</dbReference>
<reference evidence="16 17" key="1">
    <citation type="submission" date="2019-03" db="EMBL/GenBank/DDBJ databases">
        <title>Genomic Encyclopedia of Type Strains, Phase IV (KMG-IV): sequencing the most valuable type-strain genomes for metagenomic binning, comparative biology and taxonomic classification.</title>
        <authorList>
            <person name="Goeker M."/>
        </authorList>
    </citation>
    <scope>NUCLEOTIDE SEQUENCE [LARGE SCALE GENOMIC DNA]</scope>
    <source>
        <strain evidence="16 17">DSM 203</strain>
    </source>
</reference>
<comment type="similarity">
    <text evidence="2 10 12">Belongs to the TonB-dependent receptor family.</text>
</comment>
<dbReference type="GO" id="GO:0015232">
    <property type="term" value="F:heme transmembrane transporter activity"/>
    <property type="evidence" value="ECO:0007669"/>
    <property type="project" value="InterPro"/>
</dbReference>
<keyword evidence="5 10" id="KW-0812">Transmembrane</keyword>
<proteinExistence type="inferred from homology"/>
<dbReference type="InterPro" id="IPR011276">
    <property type="entry name" value="TonB_haem/Hb_rcpt"/>
</dbReference>
<gene>
    <name evidence="16" type="ORF">EDC29_10890</name>
</gene>
<dbReference type="Pfam" id="PF00593">
    <property type="entry name" value="TonB_dep_Rec_b-barrel"/>
    <property type="match status" value="1"/>
</dbReference>
<dbReference type="GO" id="GO:0009279">
    <property type="term" value="C:cell outer membrane"/>
    <property type="evidence" value="ECO:0007669"/>
    <property type="project" value="UniProtKB-SubCell"/>
</dbReference>
<evidence type="ECO:0000256" key="7">
    <source>
        <dbReference type="ARBA" id="ARBA00023077"/>
    </source>
</evidence>
<comment type="subcellular location">
    <subcellularLocation>
        <location evidence="1 10">Cell outer membrane</location>
        <topology evidence="1 10">Multi-pass membrane protein</topology>
    </subcellularLocation>
</comment>
<dbReference type="PANTHER" id="PTHR30069:SF41">
    <property type="entry name" value="HEME_HEMOPEXIN UTILIZATION PROTEIN C"/>
    <property type="match status" value="1"/>
</dbReference>
<evidence type="ECO:0000256" key="12">
    <source>
        <dbReference type="RuleBase" id="RU003357"/>
    </source>
</evidence>
<keyword evidence="4 10" id="KW-1134">Transmembrane beta strand</keyword>
<feature type="chain" id="PRO_5021009581" evidence="13">
    <location>
        <begin position="22"/>
        <end position="673"/>
    </location>
</feature>
<evidence type="ECO:0000256" key="6">
    <source>
        <dbReference type="ARBA" id="ARBA00022729"/>
    </source>
</evidence>
<dbReference type="Proteomes" id="UP000295247">
    <property type="component" value="Unassembled WGS sequence"/>
</dbReference>
<dbReference type="GO" id="GO:0044718">
    <property type="term" value="P:siderophore transmembrane transport"/>
    <property type="evidence" value="ECO:0007669"/>
    <property type="project" value="TreeGrafter"/>
</dbReference>
<feature type="signal peptide" evidence="13">
    <location>
        <begin position="1"/>
        <end position="21"/>
    </location>
</feature>
<name>A0A4R4A7V6_MARGR</name>
<evidence type="ECO:0000313" key="16">
    <source>
        <dbReference type="EMBL" id="TCW34927.1"/>
    </source>
</evidence>
<evidence type="ECO:0000256" key="3">
    <source>
        <dbReference type="ARBA" id="ARBA00022448"/>
    </source>
</evidence>
<dbReference type="NCBIfam" id="TIGR01786">
    <property type="entry name" value="TonB-hemlactrns"/>
    <property type="match status" value="1"/>
</dbReference>
<dbReference type="Pfam" id="PF07715">
    <property type="entry name" value="Plug"/>
    <property type="match status" value="1"/>
</dbReference>
<evidence type="ECO:0000256" key="13">
    <source>
        <dbReference type="SAM" id="SignalP"/>
    </source>
</evidence>
<dbReference type="InterPro" id="IPR000531">
    <property type="entry name" value="Beta-barrel_TonB"/>
</dbReference>
<sequence length="673" mass="74295">MMSQSASLPRLVGCCALAALAQPLAAEPRLPTISVVATGTERAVDTLPESVSVVERDQLERDQPSTVGEVLETLPNVALGGGPRPAGQQLTIRGIGDSRLLYLIDGVRQNFSRSHSARIFVEPELLERVEVLRGPASALWGSGAIGGVVALQTREAADLLRPGQRIGGLVKTGYQDVNDEWLGAAAVYGAPTDGLDYLLNLSYREAGDVALGNGEDLDHSGYERLSGLGKLNWTPDGVNHFGLSLMGGALSGEVPSNAQIAATAEDLLDRDIQQTNLALRYRHASPDQPWFNPSLTLYRNLTDIDETRLHDGREDETEIETLGVDLRNQMRLSGEGALAQLLSYGLEWHRDSVEARRDGAPRTSYPDGEGEVLGLFLQDEIMIGERWTLIPGVRWDRYTRESDDATLEDHDDSAFSAKLGVDVAVTDWLSLQASYNEAFRAPGVSELYVSGTHFSCGRGCQNLFVPNPDLEPEKAHNKEIGIRLHRDDLFAPGDHARFQARAFRNDVDDFIDQIVQFVFYPVPGNPQRGGVTSFRNVDSAKLEGFELEAGYDAGRWFANAFFARTRGEDKTSGEPLSSVQPDTWQFETGLRLPEHRVELGWRARFVAEQDRVPVDGTPADAYQLHDLWLTWRPHRDLTLDLGIDNLFDEDYLPYLSALEGPGRNLKATLSYRF</sequence>
<evidence type="ECO:0000256" key="10">
    <source>
        <dbReference type="PROSITE-ProRule" id="PRU01360"/>
    </source>
</evidence>
<evidence type="ECO:0000256" key="8">
    <source>
        <dbReference type="ARBA" id="ARBA00023136"/>
    </source>
</evidence>
<accession>A0A4R4A7V6</accession>
<evidence type="ECO:0000259" key="15">
    <source>
        <dbReference type="Pfam" id="PF07715"/>
    </source>
</evidence>
<keyword evidence="16" id="KW-0675">Receptor</keyword>
<comment type="caution">
    <text evidence="16">The sequence shown here is derived from an EMBL/GenBank/DDBJ whole genome shotgun (WGS) entry which is preliminary data.</text>
</comment>
<evidence type="ECO:0000256" key="1">
    <source>
        <dbReference type="ARBA" id="ARBA00004571"/>
    </source>
</evidence>
<evidence type="ECO:0000256" key="4">
    <source>
        <dbReference type="ARBA" id="ARBA00022452"/>
    </source>
</evidence>
<dbReference type="InterPro" id="IPR036942">
    <property type="entry name" value="Beta-barrel_TonB_sf"/>
</dbReference>
<evidence type="ECO:0000256" key="9">
    <source>
        <dbReference type="ARBA" id="ARBA00023237"/>
    </source>
</evidence>
<evidence type="ECO:0000313" key="17">
    <source>
        <dbReference type="Proteomes" id="UP000295247"/>
    </source>
</evidence>
<dbReference type="InterPro" id="IPR010949">
    <property type="entry name" value="TonB_Hb/transfer/lactofer_rcpt"/>
</dbReference>
<keyword evidence="6 13" id="KW-0732">Signal</keyword>
<dbReference type="GO" id="GO:0015344">
    <property type="term" value="F:siderophore uptake transmembrane transporter activity"/>
    <property type="evidence" value="ECO:0007669"/>
    <property type="project" value="TreeGrafter"/>
</dbReference>
<feature type="domain" description="TonB-dependent receptor plug" evidence="15">
    <location>
        <begin position="45"/>
        <end position="148"/>
    </location>
</feature>
<dbReference type="PANTHER" id="PTHR30069">
    <property type="entry name" value="TONB-DEPENDENT OUTER MEMBRANE RECEPTOR"/>
    <property type="match status" value="1"/>
</dbReference>
<dbReference type="NCBIfam" id="TIGR01785">
    <property type="entry name" value="TonB-hemin"/>
    <property type="match status" value="1"/>
</dbReference>
<organism evidence="16 17">
    <name type="scientific">Marichromatium gracile</name>
    <name type="common">Chromatium gracile</name>
    <dbReference type="NCBI Taxonomy" id="1048"/>
    <lineage>
        <taxon>Bacteria</taxon>
        <taxon>Pseudomonadati</taxon>
        <taxon>Pseudomonadota</taxon>
        <taxon>Gammaproteobacteria</taxon>
        <taxon>Chromatiales</taxon>
        <taxon>Chromatiaceae</taxon>
        <taxon>Marichromatium</taxon>
    </lineage>
</organism>
<dbReference type="Gene3D" id="2.40.170.20">
    <property type="entry name" value="TonB-dependent receptor, beta-barrel domain"/>
    <property type="match status" value="1"/>
</dbReference>
<dbReference type="InterPro" id="IPR037066">
    <property type="entry name" value="Plug_dom_sf"/>
</dbReference>
<dbReference type="CDD" id="cd01347">
    <property type="entry name" value="ligand_gated_channel"/>
    <property type="match status" value="1"/>
</dbReference>
<dbReference type="InterPro" id="IPR012910">
    <property type="entry name" value="Plug_dom"/>
</dbReference>
<evidence type="ECO:0000256" key="2">
    <source>
        <dbReference type="ARBA" id="ARBA00009810"/>
    </source>
</evidence>